<evidence type="ECO:0000256" key="1">
    <source>
        <dbReference type="ARBA" id="ARBA00004141"/>
    </source>
</evidence>
<evidence type="ECO:0000313" key="9">
    <source>
        <dbReference type="Proteomes" id="UP000570595"/>
    </source>
</evidence>
<feature type="transmembrane region" description="Helical" evidence="5">
    <location>
        <begin position="151"/>
        <end position="179"/>
    </location>
</feature>
<protein>
    <recommendedName>
        <fullName evidence="6">Major facilitator superfamily (MFS) profile domain-containing protein</fullName>
    </recommendedName>
</protein>
<feature type="transmembrane region" description="Helical" evidence="5">
    <location>
        <begin position="780"/>
        <end position="797"/>
    </location>
</feature>
<dbReference type="Proteomes" id="UP000572268">
    <property type="component" value="Unassembled WGS sequence"/>
</dbReference>
<dbReference type="Proteomes" id="UP000570595">
    <property type="component" value="Unassembled WGS sequence"/>
</dbReference>
<feature type="transmembrane region" description="Helical" evidence="5">
    <location>
        <begin position="85"/>
        <end position="110"/>
    </location>
</feature>
<dbReference type="EMBL" id="JABAHT010000136">
    <property type="protein sequence ID" value="KAF4663688.1"/>
    <property type="molecule type" value="Genomic_DNA"/>
</dbReference>
<evidence type="ECO:0000313" key="8">
    <source>
        <dbReference type="EMBL" id="KAF4673683.1"/>
    </source>
</evidence>
<evidence type="ECO:0000313" key="10">
    <source>
        <dbReference type="Proteomes" id="UP000572268"/>
    </source>
</evidence>
<feature type="transmembrane region" description="Helical" evidence="5">
    <location>
        <begin position="556"/>
        <end position="581"/>
    </location>
</feature>
<feature type="transmembrane region" description="Helical" evidence="5">
    <location>
        <begin position="185"/>
        <end position="208"/>
    </location>
</feature>
<gene>
    <name evidence="8" type="ORF">FOL46_006664</name>
    <name evidence="7" type="ORF">FOZ61_001449</name>
</gene>
<feature type="transmembrane region" description="Helical" evidence="5">
    <location>
        <begin position="907"/>
        <end position="928"/>
    </location>
</feature>
<feature type="transmembrane region" description="Helical" evidence="5">
    <location>
        <begin position="834"/>
        <end position="858"/>
    </location>
</feature>
<evidence type="ECO:0000256" key="5">
    <source>
        <dbReference type="SAM" id="Phobius"/>
    </source>
</evidence>
<dbReference type="InterPro" id="IPR036259">
    <property type="entry name" value="MFS_trans_sf"/>
</dbReference>
<name>A0A7J6LWJ6_PEROL</name>
<keyword evidence="2 5" id="KW-0812">Transmembrane</keyword>
<dbReference type="SUPFAM" id="SSF103473">
    <property type="entry name" value="MFS general substrate transporter"/>
    <property type="match status" value="2"/>
</dbReference>
<accession>A0A7J6LWJ6</accession>
<dbReference type="InterPro" id="IPR011701">
    <property type="entry name" value="MFS"/>
</dbReference>
<feature type="transmembrane region" description="Helical" evidence="5">
    <location>
        <begin position="622"/>
        <end position="650"/>
    </location>
</feature>
<dbReference type="Pfam" id="PF07690">
    <property type="entry name" value="MFS_1"/>
    <property type="match status" value="2"/>
</dbReference>
<dbReference type="GO" id="GO:0022857">
    <property type="term" value="F:transmembrane transporter activity"/>
    <property type="evidence" value="ECO:0007669"/>
    <property type="project" value="InterPro"/>
</dbReference>
<feature type="transmembrane region" description="Helical" evidence="5">
    <location>
        <begin position="734"/>
        <end position="760"/>
    </location>
</feature>
<feature type="transmembrane region" description="Helical" evidence="5">
    <location>
        <begin position="436"/>
        <end position="457"/>
    </location>
</feature>
<organism evidence="7 9">
    <name type="scientific">Perkinsus olseni</name>
    <name type="common">Perkinsus atlanticus</name>
    <dbReference type="NCBI Taxonomy" id="32597"/>
    <lineage>
        <taxon>Eukaryota</taxon>
        <taxon>Sar</taxon>
        <taxon>Alveolata</taxon>
        <taxon>Perkinsozoa</taxon>
        <taxon>Perkinsea</taxon>
        <taxon>Perkinsida</taxon>
        <taxon>Perkinsidae</taxon>
        <taxon>Perkinsus</taxon>
    </lineage>
</organism>
<sequence length="964" mass="103877">MISTIARSISNPRLFYQVLAFLWTFLVYVMVEATRKSISSAAPLLKDPAFDYPTVFFGVMDVVFMLSYAIGMLVTGVLGDIYNPVLVMLAAVSLAALDQCIFALLVVFFTAPGVYYLYYVLYACNGVFQSAIWPVLIKIMSNYFGDIHSGVIFGVWATNIAVGNIVGGNLASLMIVIFGQTGRTVISATLMVPAVILVIVGLLTVLTLPKSLNEALCRVTDRARNSEPPSGDAKLECGCSDEVQPPVAGEQTNRQPIEFWRAWLIPGVLLSALTYACVKGVNDAMFFWTPLYLNEHAHLTPKHADFCDTIYSLGVVVGSLACGWLSDMMAVVPGSGRAPSLFLFQLLALIPVSLLHIDDPTVAYLYGMLFLAGCFIGGAAIVLVAAVCADLGRQDALKGNREAMSQVAGIIDGVGACGAAIQQGLVSWIATYSWNGVFILLSVALGLSCILIARLAFRESKAYFLGRYTMIIPVTIAHIIPNPRLFYQVLAFVWTFLVYVMVHATRKSISSAAPLLKDPAFDYPTVFFGVMDVVFMLSYAIGMLVTGVLGDIYNPVLVMLAAVSLAAIDQCIFGLLVVFFTAPGVYYLYYVLNVFNGVFQSAVWPVLVRIMGNYFGDMHSGLIFGVWATNAAVGNIVGANLASFMIVLSGETGRTVIAATFITPAVILVIVGLLTVLTLPKSLDDALCRVTDRARNSEPPSGDAKLECGCSDEVQPPVAGEQANRQPIKFWRAWLIPGVLIYALTYACVKGVNYAMFFWLPLYLNEHAHLTPEQANFFDTIYNIGVVVGSLACGWLSDIMAVVPGSGRAPSLFLFQLLALIPVSLLHIDDPTVAYLYVMLSLAGFFIGGAANVVSSAVCTDLGRQDALRGNREAVGQVAGIIDGVGACGAAIQQGLVSWIATYSWDGVFILLPIALGLSCILIARLTFRESKAYFLGRFRSRVGGTDASFSEKVSPQDALAPSY</sequence>
<feature type="transmembrane region" description="Helical" evidence="5">
    <location>
        <begin position="410"/>
        <end position="430"/>
    </location>
</feature>
<dbReference type="EMBL" id="JABANN010000044">
    <property type="protein sequence ID" value="KAF4673683.1"/>
    <property type="molecule type" value="Genomic_DNA"/>
</dbReference>
<feature type="domain" description="Major facilitator superfamily (MFS) profile" evidence="6">
    <location>
        <begin position="491"/>
        <end position="931"/>
    </location>
</feature>
<evidence type="ECO:0000313" key="7">
    <source>
        <dbReference type="EMBL" id="KAF4663688.1"/>
    </source>
</evidence>
<feature type="transmembrane region" description="Helical" evidence="5">
    <location>
        <begin position="14"/>
        <end position="31"/>
    </location>
</feature>
<feature type="domain" description="Major facilitator superfamily (MFS) profile" evidence="6">
    <location>
        <begin position="20"/>
        <end position="460"/>
    </location>
</feature>
<evidence type="ECO:0000256" key="2">
    <source>
        <dbReference type="ARBA" id="ARBA00022692"/>
    </source>
</evidence>
<dbReference type="InterPro" id="IPR020846">
    <property type="entry name" value="MFS_dom"/>
</dbReference>
<evidence type="ECO:0000256" key="4">
    <source>
        <dbReference type="ARBA" id="ARBA00023136"/>
    </source>
</evidence>
<feature type="transmembrane region" description="Helical" evidence="5">
    <location>
        <begin position="587"/>
        <end position="610"/>
    </location>
</feature>
<comment type="subcellular location">
    <subcellularLocation>
        <location evidence="1">Membrane</location>
        <topology evidence="1">Multi-pass membrane protein</topology>
    </subcellularLocation>
</comment>
<dbReference type="PANTHER" id="PTHR43184">
    <property type="entry name" value="MAJOR FACILITATOR SUPERFAMILY TRANSPORTER 16, ISOFORM B"/>
    <property type="match status" value="1"/>
</dbReference>
<dbReference type="PANTHER" id="PTHR43184:SF12">
    <property type="entry name" value="SUGAR PHOSPHATE EXCHANGER 3"/>
    <property type="match status" value="1"/>
</dbReference>
<feature type="transmembrane region" description="Helical" evidence="5">
    <location>
        <begin position="525"/>
        <end position="549"/>
    </location>
</feature>
<feature type="transmembrane region" description="Helical" evidence="5">
    <location>
        <begin position="55"/>
        <end position="78"/>
    </location>
</feature>
<feature type="transmembrane region" description="Helical" evidence="5">
    <location>
        <begin position="116"/>
        <end position="139"/>
    </location>
</feature>
<feature type="transmembrane region" description="Helical" evidence="5">
    <location>
        <begin position="363"/>
        <end position="389"/>
    </location>
</feature>
<evidence type="ECO:0000259" key="6">
    <source>
        <dbReference type="PROSITE" id="PS50850"/>
    </source>
</evidence>
<dbReference type="OrthoDB" id="431005at2759"/>
<dbReference type="AlphaFoldDB" id="A0A7J6LWJ6"/>
<proteinExistence type="predicted"/>
<dbReference type="Gene3D" id="1.20.1250.20">
    <property type="entry name" value="MFS general substrate transporter like domains"/>
    <property type="match status" value="4"/>
</dbReference>
<reference evidence="9 10" key="1">
    <citation type="submission" date="2020-04" db="EMBL/GenBank/DDBJ databases">
        <title>Perkinsus olseni comparative genomics.</title>
        <authorList>
            <person name="Bogema D.R."/>
        </authorList>
    </citation>
    <scope>NUCLEOTIDE SEQUENCE [LARGE SCALE GENOMIC DNA]</scope>
    <source>
        <strain evidence="7">ATCC PRA-179</strain>
        <strain evidence="8">ATCC PRA-31</strain>
    </source>
</reference>
<feature type="transmembrane region" description="Helical" evidence="5">
    <location>
        <begin position="263"/>
        <end position="289"/>
    </location>
</feature>
<comment type="caution">
    <text evidence="7">The sequence shown here is derived from an EMBL/GenBank/DDBJ whole genome shotgun (WGS) entry which is preliminary data.</text>
</comment>
<feature type="transmembrane region" description="Helical" evidence="5">
    <location>
        <begin position="656"/>
        <end position="679"/>
    </location>
</feature>
<dbReference type="GO" id="GO:0005789">
    <property type="term" value="C:endoplasmic reticulum membrane"/>
    <property type="evidence" value="ECO:0007669"/>
    <property type="project" value="TreeGrafter"/>
</dbReference>
<feature type="transmembrane region" description="Helical" evidence="5">
    <location>
        <begin position="485"/>
        <end position="505"/>
    </location>
</feature>
<evidence type="ECO:0000256" key="3">
    <source>
        <dbReference type="ARBA" id="ARBA00022989"/>
    </source>
</evidence>
<feature type="transmembrane region" description="Helical" evidence="5">
    <location>
        <begin position="878"/>
        <end position="901"/>
    </location>
</feature>
<dbReference type="PROSITE" id="PS50850">
    <property type="entry name" value="MFS"/>
    <property type="match status" value="2"/>
</dbReference>
<keyword evidence="4 5" id="KW-0472">Membrane</keyword>
<keyword evidence="3 5" id="KW-1133">Transmembrane helix</keyword>
<feature type="transmembrane region" description="Helical" evidence="5">
    <location>
        <begin position="309"/>
        <end position="326"/>
    </location>
</feature>